<evidence type="ECO:0000256" key="1">
    <source>
        <dbReference type="ARBA" id="ARBA00022737"/>
    </source>
</evidence>
<evidence type="ECO:0000313" key="5">
    <source>
        <dbReference type="Proteomes" id="UP001336314"/>
    </source>
</evidence>
<comment type="caution">
    <text evidence="4">The sequence shown here is derived from an EMBL/GenBank/DDBJ whole genome shotgun (WGS) entry which is preliminary data.</text>
</comment>
<dbReference type="Pfam" id="PF14559">
    <property type="entry name" value="TPR_19"/>
    <property type="match status" value="2"/>
</dbReference>
<reference evidence="4 5" key="1">
    <citation type="submission" date="2023-07" db="EMBL/GenBank/DDBJ databases">
        <title>Alkalimonas sp., MEB108 novel, alkaliphilic bacterium isolated from Lonar Lake, India.</title>
        <authorList>
            <person name="Joshi A."/>
            <person name="Thite S."/>
        </authorList>
    </citation>
    <scope>NUCLEOTIDE SEQUENCE [LARGE SCALE GENOMIC DNA]</scope>
    <source>
        <strain evidence="4 5">MEB108</strain>
    </source>
</reference>
<dbReference type="Pfam" id="PF13432">
    <property type="entry name" value="TPR_16"/>
    <property type="match status" value="1"/>
</dbReference>
<dbReference type="SUPFAM" id="SSF48452">
    <property type="entry name" value="TPR-like"/>
    <property type="match status" value="4"/>
</dbReference>
<keyword evidence="1" id="KW-0677">Repeat</keyword>
<proteinExistence type="predicted"/>
<dbReference type="SMART" id="SM00028">
    <property type="entry name" value="TPR"/>
    <property type="match status" value="9"/>
</dbReference>
<dbReference type="RefSeq" id="WP_330127547.1">
    <property type="nucleotide sequence ID" value="NZ_JAUHLI010000002.1"/>
</dbReference>
<dbReference type="Pfam" id="PF07721">
    <property type="entry name" value="TPR_4"/>
    <property type="match status" value="1"/>
</dbReference>
<dbReference type="PROSITE" id="PS50005">
    <property type="entry name" value="TPR"/>
    <property type="match status" value="1"/>
</dbReference>
<dbReference type="InterPro" id="IPR051012">
    <property type="entry name" value="CellSynth/LPSAsmb/PSIAsmb"/>
</dbReference>
<evidence type="ECO:0000313" key="4">
    <source>
        <dbReference type="EMBL" id="MEE2000407.1"/>
    </source>
</evidence>
<dbReference type="InterPro" id="IPR011717">
    <property type="entry name" value="TPR-4"/>
</dbReference>
<dbReference type="EMBL" id="JAUHLI010000002">
    <property type="protein sequence ID" value="MEE2000407.1"/>
    <property type="molecule type" value="Genomic_DNA"/>
</dbReference>
<evidence type="ECO:0000256" key="2">
    <source>
        <dbReference type="ARBA" id="ARBA00022803"/>
    </source>
</evidence>
<evidence type="ECO:0000256" key="3">
    <source>
        <dbReference type="PROSITE-ProRule" id="PRU00339"/>
    </source>
</evidence>
<sequence length="918" mass="102830">MKRTRLVSSLALLALLTACSKKDSAEHYQDAQNYIASQQYSAAIIELRSAIQQEPEDYRFRVALGLALKKSGDIASAERELERALRYGAPEEDIALLLVLTHYLVGNHAAAIAAFSDSDSLSQRTRELVDSYRALSEIELGDTPAGLLHFEKLAASSYADIAAFANAHLKLASQETPEALSYLSSIATDSELHAEALHLQGKIQLAQENIPDAIVNLKSYVEQAPSMHLARLLLAQAYVRDGQLDESENHLNQLLRLFPDQPMANYLKSLVRFQKDDFEGAKEHSEKAIRHGLVGSRARVIAAVSSVRLGLESQALRHLEPIRDQLHQVPDAQRLYILLQLRAGETEEARKTLASMPESEQNLQLVASTAAELVRRGSMGTAEDLLSQYERQAPMDATGLTTIGTIRLGIDSQREAGIRDLERALDLDPSINQTRLVLAVTYLQQGEFEKASELANQWIEDPEMQVAGYNLQAYAHFLQQRFDDAMQLTNQALQVKPLNPFSSLLQAMVHVQKQDLAAANQQLKTMLDQHPQYLAGLEQYYAVGKARQDTADAARRIDQLFRQNEQIYPARLLRARVAHDQQNFQQVVDLLSDINPQNQSTPVVHHLLLIESLQRLGRLPAAVQAAERWHRQQPQNVQAGYTYANALTLNNERDAALELINRLLVSHPAHPRLIVAQITLLSQLQRLDQAVAVINNLPAEMANTPELQFLKGRLELIRGNSSQSLQAFQNSYAEVPSHETAMFIAVNLANSFSDQRAKNFVQRHMEQHGSSHNLDTYYATLMLKTDAEQAMQMYHTLLEQEPNNVVALNNYAWLLTEQGQAAAAKQYAERAMELVPNHPDIIDTYGKVLLKLDQPQQALKQFEHSLSLRPNHVEVMLNYAEALTKTNQAAKAREVLAKIISDDPAVLERQSRLQRQLP</sequence>
<dbReference type="InterPro" id="IPR019734">
    <property type="entry name" value="TPR_rpt"/>
</dbReference>
<dbReference type="InterPro" id="IPR011990">
    <property type="entry name" value="TPR-like_helical_dom_sf"/>
</dbReference>
<feature type="repeat" description="TPR" evidence="3">
    <location>
        <begin position="839"/>
        <end position="872"/>
    </location>
</feature>
<dbReference type="Gene3D" id="1.25.40.10">
    <property type="entry name" value="Tetratricopeptide repeat domain"/>
    <property type="match status" value="4"/>
</dbReference>
<dbReference type="Proteomes" id="UP001336314">
    <property type="component" value="Unassembled WGS sequence"/>
</dbReference>
<dbReference type="InterPro" id="IPR014266">
    <property type="entry name" value="PEP-CTERM_TPR_PrsT"/>
</dbReference>
<keyword evidence="5" id="KW-1185">Reference proteome</keyword>
<dbReference type="PANTHER" id="PTHR45586">
    <property type="entry name" value="TPR REPEAT-CONTAINING PROTEIN PA4667"/>
    <property type="match status" value="1"/>
</dbReference>
<gene>
    <name evidence="4" type="primary">prsT</name>
    <name evidence="4" type="ORF">QWY20_02990</name>
</gene>
<protein>
    <submittedName>
        <fullName evidence="4">PEP-CTERM system TPR-repeat protein PrsT</fullName>
    </submittedName>
</protein>
<accession>A0ABU7J223</accession>
<dbReference type="PANTHER" id="PTHR45586:SF1">
    <property type="entry name" value="LIPOPOLYSACCHARIDE ASSEMBLY PROTEIN B"/>
    <property type="match status" value="1"/>
</dbReference>
<dbReference type="Pfam" id="PF13429">
    <property type="entry name" value="TPR_15"/>
    <property type="match status" value="1"/>
</dbReference>
<dbReference type="NCBIfam" id="TIGR02917">
    <property type="entry name" value="PEP_TPR_lipo"/>
    <property type="match status" value="1"/>
</dbReference>
<organism evidence="4 5">
    <name type="scientific">Alkalimonas cellulosilytica</name>
    <dbReference type="NCBI Taxonomy" id="3058395"/>
    <lineage>
        <taxon>Bacteria</taxon>
        <taxon>Pseudomonadati</taxon>
        <taxon>Pseudomonadota</taxon>
        <taxon>Gammaproteobacteria</taxon>
        <taxon>Alkalimonas</taxon>
    </lineage>
</organism>
<name>A0ABU7J223_9GAMM</name>
<keyword evidence="2 3" id="KW-0802">TPR repeat</keyword>
<dbReference type="PROSITE" id="PS51257">
    <property type="entry name" value="PROKAR_LIPOPROTEIN"/>
    <property type="match status" value="1"/>
</dbReference>